<dbReference type="AlphaFoldDB" id="A0A1H3B856"/>
<dbReference type="InterPro" id="IPR021496">
    <property type="entry name" value="DUF3150"/>
</dbReference>
<evidence type="ECO:0008006" key="3">
    <source>
        <dbReference type="Google" id="ProtNLM"/>
    </source>
</evidence>
<keyword evidence="2" id="KW-1185">Reference proteome</keyword>
<organism evidence="1 2">
    <name type="scientific">Thiocapsa roseopersicina</name>
    <dbReference type="NCBI Taxonomy" id="1058"/>
    <lineage>
        <taxon>Bacteria</taxon>
        <taxon>Pseudomonadati</taxon>
        <taxon>Pseudomonadota</taxon>
        <taxon>Gammaproteobacteria</taxon>
        <taxon>Chromatiales</taxon>
        <taxon>Chromatiaceae</taxon>
        <taxon>Thiocapsa</taxon>
    </lineage>
</organism>
<dbReference type="Proteomes" id="UP000198816">
    <property type="component" value="Unassembled WGS sequence"/>
</dbReference>
<dbReference type="STRING" id="1058.SAMN05421783_12324"/>
<proteinExistence type="predicted"/>
<dbReference type="Pfam" id="PF11348">
    <property type="entry name" value="DUF3150"/>
    <property type="match status" value="1"/>
</dbReference>
<protein>
    <recommendedName>
        <fullName evidence="3">DUF3150 domain-containing protein</fullName>
    </recommendedName>
</protein>
<reference evidence="2" key="1">
    <citation type="submission" date="2016-10" db="EMBL/GenBank/DDBJ databases">
        <authorList>
            <person name="Varghese N."/>
            <person name="Submissions S."/>
        </authorList>
    </citation>
    <scope>NUCLEOTIDE SEQUENCE [LARGE SCALE GENOMIC DNA]</scope>
    <source>
        <strain evidence="2">DSM 217</strain>
    </source>
</reference>
<name>A0A1H3B856_THIRO</name>
<evidence type="ECO:0000313" key="2">
    <source>
        <dbReference type="Proteomes" id="UP000198816"/>
    </source>
</evidence>
<evidence type="ECO:0000313" key="1">
    <source>
        <dbReference type="EMBL" id="SDX37594.1"/>
    </source>
</evidence>
<dbReference type="RefSeq" id="WP_093036228.1">
    <property type="nucleotide sequence ID" value="NZ_FNNZ01000023.1"/>
</dbReference>
<dbReference type="EMBL" id="FNNZ01000023">
    <property type="protein sequence ID" value="SDX37594.1"/>
    <property type="molecule type" value="Genomic_DNA"/>
</dbReference>
<sequence length="365" mass="40378">MHTITHVTDRITLVMLNVAIWSGRKKLRAEDLKLGTEVPPEELVSLGSKRVCDPEPLKIFHRIKKGAERTCLQVGTRFLGGFAVPHAHAESIAESLAVLKMEFDTETRSFLAGYDRALEEWISNLPAWEEPIRRAIEPAEVVGTRLRFGYQIVRIAPAEQPGTLEEEVQGLGDGIFAEVEQMARELEGSFEGKEKLHRRALGTFRRIREKLACLSFVDRRIHPVVDTLDDWIARLPDGPIDGPIFNEGMGLALLLSDAERMARHGAGQWAVQQGGVPNESDMASDATPNEVTPLPLVHAGTELSAPRAVQSAMDFEAEMDALFGDMPIEAETGSEARLNQPDNPPEPAFARPVEETIADVEGFFF</sequence>
<gene>
    <name evidence="1" type="ORF">SAMN05421783_12324</name>
</gene>
<accession>A0A1H3B856</accession>
<dbReference type="OrthoDB" id="8900573at2"/>